<comment type="caution">
    <text evidence="16">The sequence shown here is derived from an EMBL/GenBank/DDBJ whole genome shotgun (WGS) entry which is preliminary data.</text>
</comment>
<dbReference type="InterPro" id="IPR011079">
    <property type="entry name" value="Ala_racemase_C"/>
</dbReference>
<dbReference type="NCBIfam" id="TIGR00492">
    <property type="entry name" value="alr"/>
    <property type="match status" value="1"/>
</dbReference>
<evidence type="ECO:0000256" key="11">
    <source>
        <dbReference type="ARBA" id="ARBA00060905"/>
    </source>
</evidence>
<comment type="pathway">
    <text evidence="13">Amino-acid biosynthesis; D-alanine biosynthesis; D-alanine from L-alanine: step 1/1.</text>
</comment>
<feature type="active site" description="Proton acceptor; specific for D-alanine" evidence="13">
    <location>
        <position position="40"/>
    </location>
</feature>
<keyword evidence="9 13" id="KW-0413">Isomerase</keyword>
<evidence type="ECO:0000256" key="15">
    <source>
        <dbReference type="PIRSR" id="PIRSR600821-52"/>
    </source>
</evidence>
<comment type="function">
    <text evidence="13">Catalyzes the interconversion of L-alanine and D-alanine. May also act on other amino acids.</text>
</comment>
<comment type="subcellular location">
    <subcellularLocation>
        <location evidence="3">Cell membrane</location>
        <topology evidence="3">Multi-pass membrane protein</topology>
    </subcellularLocation>
</comment>
<comment type="cofactor">
    <cofactor evidence="2 13 14">
        <name>pyridoxal 5'-phosphate</name>
        <dbReference type="ChEBI" id="CHEBI:597326"/>
    </cofactor>
</comment>
<organism evidence="16 17">
    <name type="scientific">Enterococcus cecorum</name>
    <dbReference type="NCBI Taxonomy" id="44008"/>
    <lineage>
        <taxon>Bacteria</taxon>
        <taxon>Bacillati</taxon>
        <taxon>Bacillota</taxon>
        <taxon>Bacilli</taxon>
        <taxon>Lactobacillales</taxon>
        <taxon>Enterococcaceae</taxon>
        <taxon>Enterococcus</taxon>
    </lineage>
</organism>
<dbReference type="SMART" id="SM01005">
    <property type="entry name" value="Ala_racemase_C"/>
    <property type="match status" value="1"/>
</dbReference>
<evidence type="ECO:0000256" key="13">
    <source>
        <dbReference type="HAMAP-Rule" id="MF_01201"/>
    </source>
</evidence>
<accession>A0A0I9WHY1</accession>
<evidence type="ECO:0000256" key="14">
    <source>
        <dbReference type="PIRSR" id="PIRSR600821-50"/>
    </source>
</evidence>
<dbReference type="GO" id="GO:0008784">
    <property type="term" value="F:alanine racemase activity"/>
    <property type="evidence" value="ECO:0007669"/>
    <property type="project" value="UniProtKB-UniRule"/>
</dbReference>
<dbReference type="InterPro" id="IPR001608">
    <property type="entry name" value="Ala_racemase_N"/>
</dbReference>
<dbReference type="PRINTS" id="PR00992">
    <property type="entry name" value="ALARACEMASE"/>
</dbReference>
<dbReference type="FunFam" id="3.20.20.10:FF:000002">
    <property type="entry name" value="Alanine racemase"/>
    <property type="match status" value="1"/>
</dbReference>
<dbReference type="EC" id="5.1.1.1" evidence="13"/>
<evidence type="ECO:0000256" key="7">
    <source>
        <dbReference type="ARBA" id="ARBA00022989"/>
    </source>
</evidence>
<comment type="similarity">
    <text evidence="11">In the N-terminal section; belongs to the acyltransferase 3 family.</text>
</comment>
<dbReference type="GO" id="GO:0030632">
    <property type="term" value="P:D-alanine biosynthetic process"/>
    <property type="evidence" value="ECO:0007669"/>
    <property type="project" value="UniProtKB-UniRule"/>
</dbReference>
<proteinExistence type="inferred from homology"/>
<dbReference type="PROSITE" id="PS00395">
    <property type="entry name" value="ALANINE_RACEMASE"/>
    <property type="match status" value="1"/>
</dbReference>
<dbReference type="SUPFAM" id="SSF50621">
    <property type="entry name" value="Alanine racemase C-terminal domain-like"/>
    <property type="match status" value="1"/>
</dbReference>
<evidence type="ECO:0000256" key="4">
    <source>
        <dbReference type="ARBA" id="ARBA00022475"/>
    </source>
</evidence>
<name>A0A0I9WHY1_9ENTE</name>
<dbReference type="GO" id="GO:0030170">
    <property type="term" value="F:pyridoxal phosphate binding"/>
    <property type="evidence" value="ECO:0007669"/>
    <property type="project" value="UniProtKB-UniRule"/>
</dbReference>
<keyword evidence="6 13" id="KW-0663">Pyridoxal phosphate</keyword>
<dbReference type="PANTHER" id="PTHR30511:SF0">
    <property type="entry name" value="ALANINE RACEMASE, CATABOLIC-RELATED"/>
    <property type="match status" value="1"/>
</dbReference>
<dbReference type="InterPro" id="IPR009006">
    <property type="entry name" value="Ala_racemase/Decarboxylase_C"/>
</dbReference>
<dbReference type="Gene3D" id="3.20.20.10">
    <property type="entry name" value="Alanine racemase"/>
    <property type="match status" value="1"/>
</dbReference>
<dbReference type="Proteomes" id="UP000196503">
    <property type="component" value="Unassembled WGS sequence"/>
</dbReference>
<comment type="similarity">
    <text evidence="12">In the C-terminal section; belongs to the alanine racemase family.</text>
</comment>
<evidence type="ECO:0000256" key="6">
    <source>
        <dbReference type="ARBA" id="ARBA00022898"/>
    </source>
</evidence>
<gene>
    <name evidence="16" type="ORF">A5869_002133</name>
</gene>
<keyword evidence="4" id="KW-1003">Cell membrane</keyword>
<comment type="similarity">
    <text evidence="13">Belongs to the alanine racemase family.</text>
</comment>
<evidence type="ECO:0000256" key="9">
    <source>
        <dbReference type="ARBA" id="ARBA00023235"/>
    </source>
</evidence>
<evidence type="ECO:0000313" key="17">
    <source>
        <dbReference type="Proteomes" id="UP000196503"/>
    </source>
</evidence>
<feature type="binding site" evidence="13 15">
    <location>
        <position position="314"/>
    </location>
    <ligand>
        <name>substrate</name>
    </ligand>
</feature>
<evidence type="ECO:0000256" key="5">
    <source>
        <dbReference type="ARBA" id="ARBA00022692"/>
    </source>
</evidence>
<evidence type="ECO:0000256" key="3">
    <source>
        <dbReference type="ARBA" id="ARBA00004651"/>
    </source>
</evidence>
<feature type="binding site" evidence="13 15">
    <location>
        <position position="140"/>
    </location>
    <ligand>
        <name>substrate</name>
    </ligand>
</feature>
<evidence type="ECO:0000313" key="16">
    <source>
        <dbReference type="EMBL" id="OUZ15026.1"/>
    </source>
</evidence>
<dbReference type="GO" id="GO:0009252">
    <property type="term" value="P:peptidoglycan biosynthetic process"/>
    <property type="evidence" value="ECO:0007669"/>
    <property type="project" value="TreeGrafter"/>
</dbReference>
<evidence type="ECO:0000256" key="12">
    <source>
        <dbReference type="ARBA" id="ARBA00061081"/>
    </source>
</evidence>
<dbReference type="SUPFAM" id="SSF51419">
    <property type="entry name" value="PLP-binding barrel"/>
    <property type="match status" value="1"/>
</dbReference>
<evidence type="ECO:0000256" key="8">
    <source>
        <dbReference type="ARBA" id="ARBA00023136"/>
    </source>
</evidence>
<dbReference type="InterPro" id="IPR020622">
    <property type="entry name" value="Ala_racemase_pyridoxalP-BS"/>
</dbReference>
<comment type="catalytic activity">
    <reaction evidence="1 13">
        <text>L-alanine = D-alanine</text>
        <dbReference type="Rhea" id="RHEA:20249"/>
        <dbReference type="ChEBI" id="CHEBI:57416"/>
        <dbReference type="ChEBI" id="CHEBI:57972"/>
        <dbReference type="EC" id="5.1.1.1"/>
    </reaction>
</comment>
<dbReference type="Pfam" id="PF00842">
    <property type="entry name" value="Ala_racemase_C"/>
    <property type="match status" value="1"/>
</dbReference>
<keyword evidence="10" id="KW-0046">Antibiotic resistance</keyword>
<evidence type="ECO:0000256" key="1">
    <source>
        <dbReference type="ARBA" id="ARBA00000316"/>
    </source>
</evidence>
<dbReference type="RefSeq" id="WP_047341237.1">
    <property type="nucleotide sequence ID" value="NZ_CP010059.1"/>
</dbReference>
<dbReference type="InterPro" id="IPR000821">
    <property type="entry name" value="Ala_racemase"/>
</dbReference>
<dbReference type="GO" id="GO:0005886">
    <property type="term" value="C:plasma membrane"/>
    <property type="evidence" value="ECO:0007669"/>
    <property type="project" value="UniProtKB-SubCell"/>
</dbReference>
<evidence type="ECO:0000256" key="2">
    <source>
        <dbReference type="ARBA" id="ARBA00001933"/>
    </source>
</evidence>
<dbReference type="AlphaFoldDB" id="A0A0I9WHY1"/>
<keyword evidence="8" id="KW-0472">Membrane</keyword>
<protein>
    <recommendedName>
        <fullName evidence="13">Alanine racemase</fullName>
        <ecNumber evidence="13">5.1.1.1</ecNumber>
    </recommendedName>
</protein>
<dbReference type="FunFam" id="2.40.37.10:FF:000006">
    <property type="entry name" value="Alanine racemase"/>
    <property type="match status" value="1"/>
</dbReference>
<feature type="modified residue" description="N6-(pyridoxal phosphate)lysine" evidence="13 14">
    <location>
        <position position="40"/>
    </location>
</feature>
<sequence length="375" mass="41381">MQASYYRPTRITVDLSAIKENIELHKQKLALGQSIFAVVKADAYGHGVLPVAKAAIEAGAVGFCVATLDEALELRTNGFLEPIIVLGPIDYEGLKLASEYEISIPVVDLDYLDGLIAKVQTLSLSKPLLLHLAIDSGMSRIGIRTKEELHQAEAKISAHSDLLFEGIFTHFSTADQEDDSYFKQQISMFKALLGSLSQQPKYVHVENSATTLWHETLGNIVRLGISMYGLNPSGKALESPITLRPALSLTSALTQVKFVEKGTGIGYGKTYVAQQDEWIGTVPIGYADGFIRKYQGYQVLVNGQLCEIVGRVCMDQMMIRLPEQVALGSKVTIVGRDGQQERTLQDMADYVDTIHYEVACLLSPRIPRVYIEEKR</sequence>
<dbReference type="HAMAP" id="MF_01201">
    <property type="entry name" value="Ala_racemase"/>
    <property type="match status" value="1"/>
</dbReference>
<dbReference type="Pfam" id="PF01168">
    <property type="entry name" value="Ala_racemase_N"/>
    <property type="match status" value="1"/>
</dbReference>
<reference evidence="16 17" key="1">
    <citation type="submission" date="2017-05" db="EMBL/GenBank/DDBJ databases">
        <title>The Genome Sequence of Enterococcus faecium 2D5_DIV0622.</title>
        <authorList>
            <consortium name="The Broad Institute Genomics Platform"/>
            <consortium name="The Broad Institute Genomic Center for Infectious Diseases"/>
            <person name="Earl A."/>
            <person name="Manson A."/>
            <person name="Schwartman J."/>
            <person name="Gilmore M."/>
            <person name="Abouelleil A."/>
            <person name="Cao P."/>
            <person name="Chapman S."/>
            <person name="Cusick C."/>
            <person name="Shea T."/>
            <person name="Young S."/>
            <person name="Neafsey D."/>
            <person name="Nusbaum C."/>
            <person name="Birren B."/>
        </authorList>
    </citation>
    <scope>NUCLEOTIDE SEQUENCE [LARGE SCALE GENOMIC DNA]</scope>
    <source>
        <strain evidence="16 17">2D5_DIV0622</strain>
    </source>
</reference>
<dbReference type="CDD" id="cd00430">
    <property type="entry name" value="PLPDE_III_AR"/>
    <property type="match status" value="1"/>
</dbReference>
<dbReference type="PANTHER" id="PTHR30511">
    <property type="entry name" value="ALANINE RACEMASE"/>
    <property type="match status" value="1"/>
</dbReference>
<dbReference type="InterPro" id="IPR029066">
    <property type="entry name" value="PLP-binding_barrel"/>
</dbReference>
<dbReference type="Gene3D" id="2.40.37.10">
    <property type="entry name" value="Lyase, Ornithine Decarboxylase, Chain A, domain 1"/>
    <property type="match status" value="1"/>
</dbReference>
<keyword evidence="7" id="KW-1133">Transmembrane helix</keyword>
<evidence type="ECO:0000256" key="10">
    <source>
        <dbReference type="ARBA" id="ARBA00023251"/>
    </source>
</evidence>
<dbReference type="GO" id="GO:0046677">
    <property type="term" value="P:response to antibiotic"/>
    <property type="evidence" value="ECO:0007669"/>
    <property type="project" value="UniProtKB-KW"/>
</dbReference>
<keyword evidence="5" id="KW-0812">Transmembrane</keyword>
<feature type="active site" description="Proton acceptor; specific for L-alanine" evidence="13">
    <location>
        <position position="267"/>
    </location>
</feature>
<dbReference type="EMBL" id="NIBL01000003">
    <property type="protein sequence ID" value="OUZ15026.1"/>
    <property type="molecule type" value="Genomic_DNA"/>
</dbReference>
<dbReference type="GO" id="GO:0005829">
    <property type="term" value="C:cytosol"/>
    <property type="evidence" value="ECO:0007669"/>
    <property type="project" value="TreeGrafter"/>
</dbReference>
<dbReference type="UniPathway" id="UPA00042">
    <property type="reaction ID" value="UER00497"/>
</dbReference>